<dbReference type="Pfam" id="PF26353">
    <property type="entry name" value="YhfM"/>
    <property type="match status" value="1"/>
</dbReference>
<gene>
    <name evidence="3" type="ORF">CGZ75_20375</name>
</gene>
<reference evidence="3 4" key="1">
    <citation type="submission" date="2017-07" db="EMBL/GenBank/DDBJ databases">
        <title>Paenibacillus herberti R33 genome sequencing and assembly.</title>
        <authorList>
            <person name="Su W."/>
        </authorList>
    </citation>
    <scope>NUCLEOTIDE SEQUENCE [LARGE SCALE GENOMIC DNA]</scope>
    <source>
        <strain evidence="3 4">R33</strain>
    </source>
</reference>
<organism evidence="3 4">
    <name type="scientific">Paenibacillus herberti</name>
    <dbReference type="NCBI Taxonomy" id="1619309"/>
    <lineage>
        <taxon>Bacteria</taxon>
        <taxon>Bacillati</taxon>
        <taxon>Bacillota</taxon>
        <taxon>Bacilli</taxon>
        <taxon>Bacillales</taxon>
        <taxon>Paenibacillaceae</taxon>
        <taxon>Paenibacillus</taxon>
    </lineage>
</organism>
<feature type="signal peptide" evidence="1">
    <location>
        <begin position="1"/>
        <end position="29"/>
    </location>
</feature>
<evidence type="ECO:0000313" key="3">
    <source>
        <dbReference type="EMBL" id="OXM13414.1"/>
    </source>
</evidence>
<dbReference type="OrthoDB" id="1912370at2"/>
<dbReference type="RefSeq" id="WP_089526120.1">
    <property type="nucleotide sequence ID" value="NZ_NMUQ01000003.1"/>
</dbReference>
<feature type="domain" description="YhfM-like" evidence="2">
    <location>
        <begin position="66"/>
        <end position="155"/>
    </location>
</feature>
<dbReference type="InterPro" id="IPR025372">
    <property type="entry name" value="DUF4362"/>
</dbReference>
<dbReference type="Proteomes" id="UP000215145">
    <property type="component" value="Unassembled WGS sequence"/>
</dbReference>
<proteinExistence type="predicted"/>
<feature type="chain" id="PRO_5038817666" description="YhfM-like domain-containing protein" evidence="1">
    <location>
        <begin position="30"/>
        <end position="277"/>
    </location>
</feature>
<protein>
    <recommendedName>
        <fullName evidence="2">YhfM-like domain-containing protein</fullName>
    </recommendedName>
</protein>
<dbReference type="AlphaFoldDB" id="A0A229NUC7"/>
<dbReference type="EMBL" id="NMUQ01000003">
    <property type="protein sequence ID" value="OXM13414.1"/>
    <property type="molecule type" value="Genomic_DNA"/>
</dbReference>
<evidence type="ECO:0000313" key="4">
    <source>
        <dbReference type="Proteomes" id="UP000215145"/>
    </source>
</evidence>
<evidence type="ECO:0000259" key="2">
    <source>
        <dbReference type="Pfam" id="PF26353"/>
    </source>
</evidence>
<name>A0A229NUC7_9BACL</name>
<evidence type="ECO:0000256" key="1">
    <source>
        <dbReference type="SAM" id="SignalP"/>
    </source>
</evidence>
<sequence>MLNTILMTLRKSSVMLLLAALLMSGCSNEPPTTEPKEDKPGSIAEAGVIINRSFDFGRGASIPFGVLREPEKVEAFRLAFESAELLPGIADVTEPDFEIIIQNDKGEGQSYYLWLPLRYDSEKQKKLQGMMMLTTNTHERYSLSLEATKHLSSMVMRMIYSREQAMRNGDVMKVNDEILETEAWLEFADAVSRGENAAVQLTSYTKEGDPIFENLFYRNGSIRYSQDSTYDSFGSGGKISLTCNALLKKNTGEEVEYMLGGCDDSEGETSFVLRVKE</sequence>
<accession>A0A229NUC7</accession>
<keyword evidence="1" id="KW-0732">Signal</keyword>
<dbReference type="InterPro" id="IPR058780">
    <property type="entry name" value="YhfM-like_dom"/>
</dbReference>
<comment type="caution">
    <text evidence="3">The sequence shown here is derived from an EMBL/GenBank/DDBJ whole genome shotgun (WGS) entry which is preliminary data.</text>
</comment>
<dbReference type="Pfam" id="PF14275">
    <property type="entry name" value="DUF4362"/>
    <property type="match status" value="1"/>
</dbReference>
<keyword evidence="4" id="KW-1185">Reference proteome</keyword>